<gene>
    <name evidence="1" type="ORF">A6V39_00475</name>
</gene>
<sequence length="224" mass="24748">MASLNKGIIIASTIGAGGIGAGSYYGYHTFNKETKDHQQKPPIVNIGSKLKSEKYTLLKADSKNFNEVLTNYKTSIKSPDTPDFEGFNGEGKDNETAEAILLRHCQTILKNEKLDSGDYAKAKKWCVEPITVTSLLKARGVTALEIADSPGELQTQWSNKVKAYRSSQESRIEGLAFTSSKETSPTSDEITNIKNSCKGIKDKKNHEDKFEENLKAFKAWCSNN</sequence>
<name>A0A1A9QEY4_9MOLU</name>
<dbReference type="RefSeq" id="WP_187149759.1">
    <property type="nucleotide sequence ID" value="NZ_LWUJ01000010.1"/>
</dbReference>
<keyword evidence="2" id="KW-1185">Reference proteome</keyword>
<proteinExistence type="predicted"/>
<comment type="caution">
    <text evidence="1">The sequence shown here is derived from an EMBL/GenBank/DDBJ whole genome shotgun (WGS) entry which is preliminary data.</text>
</comment>
<evidence type="ECO:0000313" key="1">
    <source>
        <dbReference type="EMBL" id="OAL10525.1"/>
    </source>
</evidence>
<reference evidence="2" key="1">
    <citation type="submission" date="2016-04" db="EMBL/GenBank/DDBJ databases">
        <authorList>
            <person name="Quiroz-Castaneda R.E."/>
            <person name="Martinez-Ocampo F."/>
        </authorList>
    </citation>
    <scope>NUCLEOTIDE SEQUENCE [LARGE SCALE GENOMIC DNA]</scope>
    <source>
        <strain evidence="2">INIFAP01</strain>
    </source>
</reference>
<dbReference type="Proteomes" id="UP000077623">
    <property type="component" value="Unassembled WGS sequence"/>
</dbReference>
<dbReference type="AlphaFoldDB" id="A0A1A9QEY4"/>
<organism evidence="1 2">
    <name type="scientific">Candidatus Mycoplasma haematobovis</name>
    <dbReference type="NCBI Taxonomy" id="432608"/>
    <lineage>
        <taxon>Bacteria</taxon>
        <taxon>Bacillati</taxon>
        <taxon>Mycoplasmatota</taxon>
        <taxon>Mollicutes</taxon>
        <taxon>Mycoplasmataceae</taxon>
        <taxon>Mycoplasma</taxon>
    </lineage>
</organism>
<dbReference type="STRING" id="432608.A6V39_00475"/>
<protein>
    <submittedName>
        <fullName evidence="1">Uncharacterized protein</fullName>
    </submittedName>
</protein>
<evidence type="ECO:0000313" key="2">
    <source>
        <dbReference type="Proteomes" id="UP000077623"/>
    </source>
</evidence>
<dbReference type="EMBL" id="LWUJ01000010">
    <property type="protein sequence ID" value="OAL10525.1"/>
    <property type="molecule type" value="Genomic_DNA"/>
</dbReference>
<accession>A0A1A9QEY4</accession>